<dbReference type="PANTHER" id="PTHR18964">
    <property type="entry name" value="ROK (REPRESSOR, ORF, KINASE) FAMILY"/>
    <property type="match status" value="1"/>
</dbReference>
<dbReference type="Proteomes" id="UP000218335">
    <property type="component" value="Unassembled WGS sequence"/>
</dbReference>
<evidence type="ECO:0000313" key="3">
    <source>
        <dbReference type="Proteomes" id="UP000218335"/>
    </source>
</evidence>
<dbReference type="InterPro" id="IPR043129">
    <property type="entry name" value="ATPase_NBD"/>
</dbReference>
<protein>
    <submittedName>
        <fullName evidence="2">N-acetylmannosamine kinase</fullName>
    </submittedName>
</protein>
<dbReference type="RefSeq" id="WP_096590883.1">
    <property type="nucleotide sequence ID" value="NZ_MWRM01000004.1"/>
</dbReference>
<gene>
    <name evidence="2" type="ORF">B5C08_03050</name>
</gene>
<reference evidence="2 3" key="1">
    <citation type="journal article" date="2017" name="PLoS ONE">
        <title>Development of a real-time PCR for detection of Staphylococcus pseudintermedius using a novel automated comparison of whole-genome sequences.</title>
        <authorList>
            <person name="Verstappen K.M."/>
            <person name="Huijbregts L."/>
            <person name="Spaninks M."/>
            <person name="Wagenaar J.A."/>
            <person name="Fluit A.C."/>
            <person name="Duim B."/>
        </authorList>
    </citation>
    <scope>NUCLEOTIDE SEQUENCE [LARGE SCALE GENOMIC DNA]</scope>
    <source>
        <strain evidence="2 3">215070706401-1</strain>
    </source>
</reference>
<proteinExistence type="inferred from homology"/>
<dbReference type="EMBL" id="MWUU01000003">
    <property type="protein sequence ID" value="PCF56441.1"/>
    <property type="molecule type" value="Genomic_DNA"/>
</dbReference>
<evidence type="ECO:0000256" key="1">
    <source>
        <dbReference type="ARBA" id="ARBA00006479"/>
    </source>
</evidence>
<dbReference type="InterPro" id="IPR000600">
    <property type="entry name" value="ROK"/>
</dbReference>
<keyword evidence="2" id="KW-0808">Transferase</keyword>
<accession>A0A2A4GZM2</accession>
<comment type="caution">
    <text evidence="2">The sequence shown here is derived from an EMBL/GenBank/DDBJ whole genome shotgun (WGS) entry which is preliminary data.</text>
</comment>
<name>A0A2A4GZM2_9STAP</name>
<keyword evidence="2" id="KW-0418">Kinase</keyword>
<dbReference type="GO" id="GO:0016301">
    <property type="term" value="F:kinase activity"/>
    <property type="evidence" value="ECO:0007669"/>
    <property type="project" value="UniProtKB-KW"/>
</dbReference>
<dbReference type="AlphaFoldDB" id="A0A2A4GZM2"/>
<evidence type="ECO:0000313" key="2">
    <source>
        <dbReference type="EMBL" id="PCF56441.1"/>
    </source>
</evidence>
<sequence>MKKIAFDIGGTYIKSAIIDEHRQLQDYDKVRTPVNENDAIMNYVEARLQRYIQEHQLQAVAVGISTAGAVDRKARTIAYANPNILNYTGTNFADKLGAYVQELVVYNDVDAALLGELDEREAAYESAFCLTLGTGIGGSYYQRNVGLLTGIRHRPNQIGYLLYDPETKTQYEQRASTEALKQLLMKENYPHQNIQQLFEEAENGNATARRYIQQWAREVARGIAEIQIVYDPEVIIIGGGVSAQGDVLLRYILPELKQYLPEDYGHAKVEVAQLQNHAALLGAVAEL</sequence>
<comment type="similarity">
    <text evidence="1">Belongs to the ROK (NagC/XylR) family.</text>
</comment>
<dbReference type="Pfam" id="PF00480">
    <property type="entry name" value="ROK"/>
    <property type="match status" value="1"/>
</dbReference>
<dbReference type="PANTHER" id="PTHR18964:SF165">
    <property type="entry name" value="BETA-GLUCOSIDE KINASE"/>
    <property type="match status" value="1"/>
</dbReference>
<dbReference type="SUPFAM" id="SSF53067">
    <property type="entry name" value="Actin-like ATPase domain"/>
    <property type="match status" value="1"/>
</dbReference>
<dbReference type="Gene3D" id="3.30.420.40">
    <property type="match status" value="2"/>
</dbReference>
<organism evidence="2 3">
    <name type="scientific">Staphylococcus delphini</name>
    <dbReference type="NCBI Taxonomy" id="53344"/>
    <lineage>
        <taxon>Bacteria</taxon>
        <taxon>Bacillati</taxon>
        <taxon>Bacillota</taxon>
        <taxon>Bacilli</taxon>
        <taxon>Bacillales</taxon>
        <taxon>Staphylococcaceae</taxon>
        <taxon>Staphylococcus</taxon>
        <taxon>Staphylococcus intermedius group</taxon>
    </lineage>
</organism>